<evidence type="ECO:0000256" key="1">
    <source>
        <dbReference type="ARBA" id="ARBA00008591"/>
    </source>
</evidence>
<keyword evidence="3" id="KW-1185">Reference proteome</keyword>
<sequence>MNPLSNLFGKSPFVPLQEHMEVVQDCASHLVPFFDAVLEGNWEKAKQEQAEIVALENKADDIKKKLRLHLPKNLFMPVPRNDVLELLRSQDQIANLSRDIVGIMVGREMAIPEPLEEMMRTSVALAVAATLQALKGIEELDELLESGFRGPEVDFVERLIEQLDTLEHDTDDHKIKVRTTLFKIEKDYNPVDVMFLYQIIDWVSDIADKAQRVGSRLQILIAR</sequence>
<dbReference type="InterPro" id="IPR002727">
    <property type="entry name" value="DUF47"/>
</dbReference>
<dbReference type="NCBIfam" id="TIGR00153">
    <property type="entry name" value="TIGR00153 family protein"/>
    <property type="match status" value="1"/>
</dbReference>
<evidence type="ECO:0000313" key="2">
    <source>
        <dbReference type="EMBL" id="QQD20231.1"/>
    </source>
</evidence>
<dbReference type="KEGG" id="snan:I6N98_17945"/>
<dbReference type="RefSeq" id="WP_198571705.1">
    <property type="nucleotide sequence ID" value="NZ_CP066167.1"/>
</dbReference>
<dbReference type="Gene3D" id="1.20.58.220">
    <property type="entry name" value="Phosphate transport system protein phou homolog 2, domain 2"/>
    <property type="match status" value="1"/>
</dbReference>
<dbReference type="PANTHER" id="PTHR36536">
    <property type="entry name" value="UPF0111 PROTEIN HI_1603"/>
    <property type="match status" value="1"/>
</dbReference>
<protein>
    <submittedName>
        <fullName evidence="2">TIGR00153 family protein</fullName>
    </submittedName>
</protein>
<proteinExistence type="inferred from homology"/>
<dbReference type="Pfam" id="PF01865">
    <property type="entry name" value="PhoU_div"/>
    <property type="match status" value="1"/>
</dbReference>
<dbReference type="PANTHER" id="PTHR36536:SF3">
    <property type="entry name" value="UPF0111 PROTEIN HI_1603"/>
    <property type="match status" value="1"/>
</dbReference>
<dbReference type="AlphaFoldDB" id="A0A7T4R4B9"/>
<organism evidence="2 3">
    <name type="scientific">Spongiibacter nanhainus</name>
    <dbReference type="NCBI Taxonomy" id="2794344"/>
    <lineage>
        <taxon>Bacteria</taxon>
        <taxon>Pseudomonadati</taxon>
        <taxon>Pseudomonadota</taxon>
        <taxon>Gammaproteobacteria</taxon>
        <taxon>Cellvibrionales</taxon>
        <taxon>Spongiibacteraceae</taxon>
        <taxon>Spongiibacter</taxon>
    </lineage>
</organism>
<dbReference type="Proteomes" id="UP000596063">
    <property type="component" value="Chromosome"/>
</dbReference>
<comment type="similarity">
    <text evidence="1">Belongs to the UPF0111 family.</text>
</comment>
<gene>
    <name evidence="2" type="ORF">I6N98_17945</name>
</gene>
<dbReference type="SUPFAM" id="SSF109755">
    <property type="entry name" value="PhoU-like"/>
    <property type="match status" value="1"/>
</dbReference>
<accession>A0A7T4R4B9</accession>
<dbReference type="EMBL" id="CP066167">
    <property type="protein sequence ID" value="QQD20231.1"/>
    <property type="molecule type" value="Genomic_DNA"/>
</dbReference>
<dbReference type="InterPro" id="IPR018445">
    <property type="entry name" value="Put_Phosphate_transp_reg"/>
</dbReference>
<evidence type="ECO:0000313" key="3">
    <source>
        <dbReference type="Proteomes" id="UP000596063"/>
    </source>
</evidence>
<dbReference type="InterPro" id="IPR038078">
    <property type="entry name" value="PhoU-like_sf"/>
</dbReference>
<name>A0A7T4R4B9_9GAMM</name>
<reference evidence="2 3" key="1">
    <citation type="submission" date="2020-12" db="EMBL/GenBank/DDBJ databases">
        <authorList>
            <person name="Shan Y."/>
        </authorList>
    </citation>
    <scope>NUCLEOTIDE SEQUENCE [LARGE SCALE GENOMIC DNA]</scope>
    <source>
        <strain evidence="3">csc3.9</strain>
    </source>
</reference>